<dbReference type="PANTHER" id="PTHR11274">
    <property type="entry name" value="RAD25/XP-B DNA REPAIR HELICASE"/>
    <property type="match status" value="1"/>
</dbReference>
<keyword evidence="6" id="KW-0413">Isomerase</keyword>
<dbReference type="SMART" id="SM00490">
    <property type="entry name" value="HELICc"/>
    <property type="match status" value="1"/>
</dbReference>
<dbReference type="GO" id="GO:0016787">
    <property type="term" value="F:hydrolase activity"/>
    <property type="evidence" value="ECO:0007669"/>
    <property type="project" value="UniProtKB-KW"/>
</dbReference>
<keyword evidence="13" id="KW-1185">Reference proteome</keyword>
<organism evidence="12 13">
    <name type="scientific">Deinococcus yavapaiensis KR-236</name>
    <dbReference type="NCBI Taxonomy" id="694435"/>
    <lineage>
        <taxon>Bacteria</taxon>
        <taxon>Thermotogati</taxon>
        <taxon>Deinococcota</taxon>
        <taxon>Deinococci</taxon>
        <taxon>Deinococcales</taxon>
        <taxon>Deinococcaceae</taxon>
        <taxon>Deinococcus</taxon>
    </lineage>
</organism>
<keyword evidence="2" id="KW-0547">Nucleotide-binding</keyword>
<dbReference type="CDD" id="cd18789">
    <property type="entry name" value="SF2_C_XPB"/>
    <property type="match status" value="1"/>
</dbReference>
<dbReference type="AlphaFoldDB" id="A0A318S3C4"/>
<dbReference type="CDD" id="cd17926">
    <property type="entry name" value="DEXHc_RE"/>
    <property type="match status" value="1"/>
</dbReference>
<dbReference type="Proteomes" id="UP000248326">
    <property type="component" value="Unassembled WGS sequence"/>
</dbReference>
<dbReference type="InterPro" id="IPR001650">
    <property type="entry name" value="Helicase_C-like"/>
</dbReference>
<dbReference type="Pfam" id="PF04851">
    <property type="entry name" value="ResIII"/>
    <property type="match status" value="1"/>
</dbReference>
<evidence type="ECO:0000259" key="10">
    <source>
        <dbReference type="PROSITE" id="PS51192"/>
    </source>
</evidence>
<dbReference type="InterPro" id="IPR006935">
    <property type="entry name" value="Helicase/UvrB_N"/>
</dbReference>
<dbReference type="EC" id="5.6.2.4" evidence="8"/>
<dbReference type="InterPro" id="IPR027417">
    <property type="entry name" value="P-loop_NTPase"/>
</dbReference>
<evidence type="ECO:0000313" key="12">
    <source>
        <dbReference type="EMBL" id="PYE48686.1"/>
    </source>
</evidence>
<dbReference type="InterPro" id="IPR050615">
    <property type="entry name" value="ATP-dep_DNA_Helicase"/>
</dbReference>
<comment type="catalytic activity">
    <reaction evidence="9">
        <text>ATP + H2O = ADP + phosphate + H(+)</text>
        <dbReference type="Rhea" id="RHEA:13065"/>
        <dbReference type="ChEBI" id="CHEBI:15377"/>
        <dbReference type="ChEBI" id="CHEBI:15378"/>
        <dbReference type="ChEBI" id="CHEBI:30616"/>
        <dbReference type="ChEBI" id="CHEBI:43474"/>
        <dbReference type="ChEBI" id="CHEBI:456216"/>
        <dbReference type="EC" id="5.6.2.4"/>
    </reaction>
</comment>
<evidence type="ECO:0000313" key="13">
    <source>
        <dbReference type="Proteomes" id="UP000248326"/>
    </source>
</evidence>
<dbReference type="GO" id="GO:0004386">
    <property type="term" value="F:helicase activity"/>
    <property type="evidence" value="ECO:0007669"/>
    <property type="project" value="UniProtKB-KW"/>
</dbReference>
<dbReference type="InterPro" id="IPR014001">
    <property type="entry name" value="Helicase_ATP-bd"/>
</dbReference>
<dbReference type="SUPFAM" id="SSF52540">
    <property type="entry name" value="P-loop containing nucleoside triphosphate hydrolases"/>
    <property type="match status" value="1"/>
</dbReference>
<evidence type="ECO:0000256" key="2">
    <source>
        <dbReference type="ARBA" id="ARBA00022741"/>
    </source>
</evidence>
<dbReference type="InterPro" id="IPR040699">
    <property type="entry name" value="XPB_DRD"/>
</dbReference>
<evidence type="ECO:0000256" key="6">
    <source>
        <dbReference type="ARBA" id="ARBA00023235"/>
    </source>
</evidence>
<protein>
    <recommendedName>
        <fullName evidence="8">DNA 3'-5' helicase</fullName>
        <ecNumber evidence="8">5.6.2.4</ecNumber>
    </recommendedName>
</protein>
<reference evidence="12 13" key="1">
    <citation type="submission" date="2018-06" db="EMBL/GenBank/DDBJ databases">
        <title>Genomic Encyclopedia of Type Strains, Phase IV (KMG-IV): sequencing the most valuable type-strain genomes for metagenomic binning, comparative biology and taxonomic classification.</title>
        <authorList>
            <person name="Goeker M."/>
        </authorList>
    </citation>
    <scope>NUCLEOTIDE SEQUENCE [LARGE SCALE GENOMIC DNA]</scope>
    <source>
        <strain evidence="12 13">DSM 18048</strain>
    </source>
</reference>
<dbReference type="Gene3D" id="3.40.1170.30">
    <property type="match status" value="1"/>
</dbReference>
<dbReference type="Pfam" id="PF00271">
    <property type="entry name" value="Helicase_C"/>
    <property type="match status" value="1"/>
</dbReference>
<evidence type="ECO:0000256" key="5">
    <source>
        <dbReference type="ARBA" id="ARBA00022840"/>
    </source>
</evidence>
<evidence type="ECO:0000256" key="3">
    <source>
        <dbReference type="ARBA" id="ARBA00022801"/>
    </source>
</evidence>
<dbReference type="PROSITE" id="PS51192">
    <property type="entry name" value="HELICASE_ATP_BIND_1"/>
    <property type="match status" value="1"/>
</dbReference>
<evidence type="ECO:0000256" key="4">
    <source>
        <dbReference type="ARBA" id="ARBA00022806"/>
    </source>
</evidence>
<dbReference type="OrthoDB" id="9802848at2"/>
<keyword evidence="5" id="KW-0067">ATP-binding</keyword>
<dbReference type="Pfam" id="PF18458">
    <property type="entry name" value="XPB_DRD"/>
    <property type="match status" value="1"/>
</dbReference>
<dbReference type="SMART" id="SM00487">
    <property type="entry name" value="DEXDc"/>
    <property type="match status" value="1"/>
</dbReference>
<feature type="domain" description="Helicase C-terminal" evidence="11">
    <location>
        <begin position="323"/>
        <end position="473"/>
    </location>
</feature>
<accession>A0A318S3C4</accession>
<evidence type="ECO:0000256" key="9">
    <source>
        <dbReference type="ARBA" id="ARBA00048988"/>
    </source>
</evidence>
<dbReference type="PANTHER" id="PTHR11274:SF0">
    <property type="entry name" value="GENERAL TRANSCRIPTION AND DNA REPAIR FACTOR IIH HELICASE SUBUNIT XPB"/>
    <property type="match status" value="1"/>
</dbReference>
<comment type="similarity">
    <text evidence="1">Belongs to the helicase family. RAD25/XPB subfamily.</text>
</comment>
<keyword evidence="4 12" id="KW-0347">Helicase</keyword>
<dbReference type="EMBL" id="QJSX01000027">
    <property type="protein sequence ID" value="PYE48686.1"/>
    <property type="molecule type" value="Genomic_DNA"/>
</dbReference>
<dbReference type="GO" id="GO:0003677">
    <property type="term" value="F:DNA binding"/>
    <property type="evidence" value="ECO:0007669"/>
    <property type="project" value="InterPro"/>
</dbReference>
<dbReference type="Gene3D" id="3.40.50.300">
    <property type="entry name" value="P-loop containing nucleotide triphosphate hydrolases"/>
    <property type="match status" value="2"/>
</dbReference>
<name>A0A318S3C4_9DEIO</name>
<proteinExistence type="inferred from homology"/>
<evidence type="ECO:0000256" key="8">
    <source>
        <dbReference type="ARBA" id="ARBA00034808"/>
    </source>
</evidence>
<evidence type="ECO:0000256" key="7">
    <source>
        <dbReference type="ARBA" id="ARBA00034617"/>
    </source>
</evidence>
<sequence length="474" mass="53303">MTSAALRFDRGTLVLAEAPDGQRWKDFATWDERAHRYRLPAYRYRDFLEALRAEGTFVRDEARAFQNLELKTARNLAPYPHQQEALSAWKRAGRRGLVVLPTGAGKTYLAELALHATPRSCLIVVPTLDLMHQWYAGLRAAYPDAALGLLGGGSKDETPLLIATYDSAAIHAERLGDRYGLVVFDEVHHLGGDFTRVIAEYSIAPYRLGLTATPPGGQRMHDLTDLVGPLVYSKRPEELAGGALASYREVHILVRLSDSERERYDRAMSKRNAFLARERLDISHLEGWRQFVRMSGRGEGRNAMLAHREARSLAFGTDGKLRVLEELLARHADERVLIFTNDNATVYRVSREFLLPALTHQTPVKERVALLDAFRRGDYRVLVTSRVLNEGVDVPEASVAIVLSGTGEEREHTQRLGRILRRAEGKQAVLYEVVTEGTTEEGVSRRRRGEFEREAGPPVAYLDDIPTAVNWEEL</sequence>
<feature type="domain" description="Helicase ATP-binding" evidence="10">
    <location>
        <begin position="87"/>
        <end position="232"/>
    </location>
</feature>
<dbReference type="PROSITE" id="PS51194">
    <property type="entry name" value="HELICASE_CTER"/>
    <property type="match status" value="1"/>
</dbReference>
<comment type="caution">
    <text evidence="12">The sequence shown here is derived from an EMBL/GenBank/DDBJ whole genome shotgun (WGS) entry which is preliminary data.</text>
</comment>
<dbReference type="GO" id="GO:0005524">
    <property type="term" value="F:ATP binding"/>
    <property type="evidence" value="ECO:0007669"/>
    <property type="project" value="UniProtKB-KW"/>
</dbReference>
<dbReference type="RefSeq" id="WP_110888850.1">
    <property type="nucleotide sequence ID" value="NZ_QJSX01000027.1"/>
</dbReference>
<dbReference type="InterPro" id="IPR032438">
    <property type="entry name" value="ERCC3_RAD25_C"/>
</dbReference>
<evidence type="ECO:0000259" key="11">
    <source>
        <dbReference type="PROSITE" id="PS51194"/>
    </source>
</evidence>
<evidence type="ECO:0000256" key="1">
    <source>
        <dbReference type="ARBA" id="ARBA00006637"/>
    </source>
</evidence>
<gene>
    <name evidence="12" type="ORF">DES52_12720</name>
</gene>
<comment type="catalytic activity">
    <reaction evidence="7">
        <text>Couples ATP hydrolysis with the unwinding of duplex DNA by translocating in the 3'-5' direction.</text>
        <dbReference type="EC" id="5.6.2.4"/>
    </reaction>
</comment>
<keyword evidence="3" id="KW-0378">Hydrolase</keyword>